<dbReference type="AlphaFoldDB" id="A0A7X2MIA5"/>
<keyword evidence="1" id="KW-0732">Signal</keyword>
<feature type="signal peptide" evidence="1">
    <location>
        <begin position="1"/>
        <end position="26"/>
    </location>
</feature>
<dbReference type="Pfam" id="PF06366">
    <property type="entry name" value="FlhE"/>
    <property type="match status" value="1"/>
</dbReference>
<proteinExistence type="predicted"/>
<name>A0A7X2MIA5_ENTAG</name>
<dbReference type="EMBL" id="WKLC01000002">
    <property type="protein sequence ID" value="MSE13630.1"/>
    <property type="molecule type" value="Genomic_DNA"/>
</dbReference>
<feature type="chain" id="PRO_5031568778" description="Flagellar protein FlhE" evidence="1">
    <location>
        <begin position="27"/>
        <end position="155"/>
    </location>
</feature>
<protein>
    <recommendedName>
        <fullName evidence="4">Flagellar protein FlhE</fullName>
    </recommendedName>
</protein>
<dbReference type="Proteomes" id="UP000461948">
    <property type="component" value="Unassembled WGS sequence"/>
</dbReference>
<evidence type="ECO:0000313" key="3">
    <source>
        <dbReference type="Proteomes" id="UP000461948"/>
    </source>
</evidence>
<evidence type="ECO:0000256" key="1">
    <source>
        <dbReference type="SAM" id="SignalP"/>
    </source>
</evidence>
<accession>A0A7X2MIA5</accession>
<evidence type="ECO:0000313" key="2">
    <source>
        <dbReference type="EMBL" id="MSE13630.1"/>
    </source>
</evidence>
<sequence length="155" mass="16342">MGMKKVLHALTGAVLFAGMLSLSAQAATGGAYTSASSRPMTVTAPNTWYTNNFPIRNGDIIPSNNAVISVIYYRYSLGQANVGSKGTLNVQLCQGSTANCTDITAAQSGSTTAFKGKSVYTPFFLYYQVKTNKATTGTINGSGDTQITVNYDIPQ</sequence>
<comment type="caution">
    <text evidence="2">The sequence shown here is derived from an EMBL/GenBank/DDBJ whole genome shotgun (WGS) entry which is preliminary data.</text>
</comment>
<evidence type="ECO:0008006" key="4">
    <source>
        <dbReference type="Google" id="ProtNLM"/>
    </source>
</evidence>
<organism evidence="2 3">
    <name type="scientific">Enterobacter agglomerans</name>
    <name type="common">Erwinia herbicola</name>
    <name type="synonym">Pantoea agglomerans</name>
    <dbReference type="NCBI Taxonomy" id="549"/>
    <lineage>
        <taxon>Bacteria</taxon>
        <taxon>Pseudomonadati</taxon>
        <taxon>Pseudomonadota</taxon>
        <taxon>Gammaproteobacteria</taxon>
        <taxon>Enterobacterales</taxon>
        <taxon>Erwiniaceae</taxon>
        <taxon>Pantoea</taxon>
        <taxon>Pantoea agglomerans group</taxon>
    </lineage>
</organism>
<gene>
    <name evidence="2" type="ORF">GKC49_00185</name>
</gene>
<dbReference type="InterPro" id="IPR009420">
    <property type="entry name" value="FlhE"/>
</dbReference>
<reference evidence="2 3" key="1">
    <citation type="submission" date="2019-11" db="EMBL/GenBank/DDBJ databases">
        <title>Draft Genome Sequence of Plant Growth-Promoting Rhizosphere-Associated Bacteria.</title>
        <authorList>
            <person name="Vasilyev I.Y."/>
            <person name="Radchenko V."/>
            <person name="Ilnitskaya E.V."/>
        </authorList>
    </citation>
    <scope>NUCLEOTIDE SEQUENCE [LARGE SCALE GENOMIC DNA]</scope>
    <source>
        <strain evidence="2 3">VRA_MhP_f</strain>
    </source>
</reference>